<gene>
    <name evidence="2" type="ORF">U0R10_02245</name>
</gene>
<evidence type="ECO:0000313" key="3">
    <source>
        <dbReference type="Proteomes" id="UP001598138"/>
    </source>
</evidence>
<feature type="chain" id="PRO_5046834210" evidence="1">
    <location>
        <begin position="22"/>
        <end position="1001"/>
    </location>
</feature>
<sequence length="1001" mass="113671">MKKRFSAFGISFLFMFFSAWVSVGQQTTLPTDPAKTFRQANLFFQSKNFIAAREEFIQYLNYLHQQPRESTAEKTQVEYYIAMCSIYTMRPEAEMQAIRFVSEHPESPFAALLKREIGVFYYETGDWVRAIRYLSQAAQTNLEYTYFLAISHYQVKQFKEALALFNNLKYESEEEFSMPAAYYAGVMHFRSGMYDEAIADFKLAAKDPTYGPEIPQWISSALMKQGKIAELEQFVEPILADTTGKYLVTELALILAEKQFANAQYAKAAGNYNILYKASPTKFSRNRTFKFAYALAKSGELDRSLTLFKGIAAEEDSVGQQALQVMADMYQSQNKVKERLETLDAIAALPYHPVLAENAFIARWEIFKSQKDWPRIIQEVKKYQASDTNPVHAELFVDLALFAIQQTQDLSALSHFMLHSPAGKAKFQALYQLMMYEKGAQYYAANDQKRAITFLKRSLEYPLNQEMAWNARYAQAEILARNNKNSDAIKIYMPLLAETSKPTGSPELSQRIRLSLAQSFTYITMYDRAQLYFEEYLSNKVAVTKTPQDFRNAAETAIANRKIEAGLAYFEQAIALGQAGTDALIERKAAVLFNERRYAEANAEYLRIGALYPQSPLRDLATFKAHAALFKSQNKLLYGELIGSLTQTIQQAASGNPYLAPSLLIRGQTYEITNQWSLALDDYIRIVRQFTADSTSKDALIGASEILKRVGRGEEVFELREIYTKQHGDEKGDDEELFDLCRSIFEAGKYRVAVPELVKFISKYPKFEQMAEVNWMLGYGTFQTKDWGNSATYLKRVQPEDKKSEALWLLATLELEQKNTEGAIAYLTASLRETITPELRLKATEKLVSLYAQTDQLAKADVWVDALANPEEKNQLTISLGNAWAQKQDATKAEGYFMQVVQRESSDIGAQALIQVAAMHSQSGDYKGSTDLIKTYFSQEGARYYEVADAWVGKAYLLMADNFIALKNGRQAKVILDSILSSMSDESILLHAKKKLEELSK</sequence>
<dbReference type="RefSeq" id="WP_377982073.1">
    <property type="nucleotide sequence ID" value="NZ_JBBKXZ010000001.1"/>
</dbReference>
<evidence type="ECO:0000256" key="1">
    <source>
        <dbReference type="SAM" id="SignalP"/>
    </source>
</evidence>
<keyword evidence="1" id="KW-0732">Signal</keyword>
<dbReference type="InterPro" id="IPR011990">
    <property type="entry name" value="TPR-like_helical_dom_sf"/>
</dbReference>
<dbReference type="Gene3D" id="1.25.40.10">
    <property type="entry name" value="Tetratricopeptide repeat domain"/>
    <property type="match status" value="5"/>
</dbReference>
<proteinExistence type="predicted"/>
<dbReference type="InterPro" id="IPR019734">
    <property type="entry name" value="TPR_rpt"/>
</dbReference>
<dbReference type="SMART" id="SM00028">
    <property type="entry name" value="TPR"/>
    <property type="match status" value="6"/>
</dbReference>
<feature type="signal peptide" evidence="1">
    <location>
        <begin position="1"/>
        <end position="21"/>
    </location>
</feature>
<dbReference type="SUPFAM" id="SSF48452">
    <property type="entry name" value="TPR-like"/>
    <property type="match status" value="3"/>
</dbReference>
<name>A0ABW6D936_9BACT</name>
<comment type="caution">
    <text evidence="2">The sequence shown here is derived from an EMBL/GenBank/DDBJ whole genome shotgun (WGS) entry which is preliminary data.</text>
</comment>
<dbReference type="Proteomes" id="UP001598138">
    <property type="component" value="Unassembled WGS sequence"/>
</dbReference>
<protein>
    <submittedName>
        <fullName evidence="2">Tetratricopeptide repeat protein</fullName>
    </submittedName>
</protein>
<accession>A0ABW6D936</accession>
<reference evidence="2 3" key="1">
    <citation type="submission" date="2024-03" db="EMBL/GenBank/DDBJ databases">
        <title>Aquirufa genome sequencing.</title>
        <authorList>
            <person name="Pitt A."/>
            <person name="Hahn M.W."/>
        </authorList>
    </citation>
    <scope>NUCLEOTIDE SEQUENCE [LARGE SCALE GENOMIC DNA]</scope>
    <source>
        <strain evidence="2 3">OSTEICH-129V</strain>
    </source>
</reference>
<dbReference type="EMBL" id="JBBKXZ010000001">
    <property type="protein sequence ID" value="MFD3393432.1"/>
    <property type="molecule type" value="Genomic_DNA"/>
</dbReference>
<keyword evidence="3" id="KW-1185">Reference proteome</keyword>
<evidence type="ECO:0000313" key="2">
    <source>
        <dbReference type="EMBL" id="MFD3393432.1"/>
    </source>
</evidence>
<organism evidence="2 3">
    <name type="scientific">Aquirufa avitistagni</name>
    <dbReference type="NCBI Taxonomy" id="3104728"/>
    <lineage>
        <taxon>Bacteria</taxon>
        <taxon>Pseudomonadati</taxon>
        <taxon>Bacteroidota</taxon>
        <taxon>Cytophagia</taxon>
        <taxon>Cytophagales</taxon>
        <taxon>Flectobacillaceae</taxon>
        <taxon>Aquirufa</taxon>
    </lineage>
</organism>